<dbReference type="GO" id="GO:0016787">
    <property type="term" value="F:hydrolase activity"/>
    <property type="evidence" value="ECO:0007669"/>
    <property type="project" value="UniProtKB-KW"/>
</dbReference>
<dbReference type="Pfam" id="PF03755">
    <property type="entry name" value="YicC-like_N"/>
    <property type="match status" value="1"/>
</dbReference>
<dbReference type="PANTHER" id="PTHR30636">
    <property type="entry name" value="UPF0701 PROTEIN YICC"/>
    <property type="match status" value="1"/>
</dbReference>
<organism evidence="8 9">
    <name type="scientific">Candidatus Anaerobiospirillum pullistercoris</name>
    <dbReference type="NCBI Taxonomy" id="2838452"/>
    <lineage>
        <taxon>Bacteria</taxon>
        <taxon>Pseudomonadati</taxon>
        <taxon>Pseudomonadota</taxon>
        <taxon>Gammaproteobacteria</taxon>
        <taxon>Aeromonadales</taxon>
        <taxon>Succinivibrionaceae</taxon>
        <taxon>Anaerobiospirillum</taxon>
    </lineage>
</organism>
<evidence type="ECO:0000256" key="4">
    <source>
        <dbReference type="ARBA" id="ARBA00022801"/>
    </source>
</evidence>
<comment type="cofactor">
    <cofactor evidence="1">
        <name>a divalent metal cation</name>
        <dbReference type="ChEBI" id="CHEBI:60240"/>
    </cofactor>
</comment>
<proteinExistence type="inferred from homology"/>
<dbReference type="PANTHER" id="PTHR30636:SF3">
    <property type="entry name" value="UPF0701 PROTEIN YICC"/>
    <property type="match status" value="1"/>
</dbReference>
<evidence type="ECO:0000313" key="8">
    <source>
        <dbReference type="EMBL" id="HIX56179.1"/>
    </source>
</evidence>
<keyword evidence="4" id="KW-0378">Hydrolase</keyword>
<evidence type="ECO:0000256" key="1">
    <source>
        <dbReference type="ARBA" id="ARBA00001968"/>
    </source>
</evidence>
<dbReference type="GO" id="GO:0004521">
    <property type="term" value="F:RNA endonuclease activity"/>
    <property type="evidence" value="ECO:0007669"/>
    <property type="project" value="InterPro"/>
</dbReference>
<evidence type="ECO:0000259" key="6">
    <source>
        <dbReference type="Pfam" id="PF03755"/>
    </source>
</evidence>
<dbReference type="AlphaFoldDB" id="A0A9D1WC40"/>
<feature type="domain" description="Endoribonuclease YicC-like C-terminal" evidence="7">
    <location>
        <begin position="281"/>
        <end position="334"/>
    </location>
</feature>
<keyword evidence="2" id="KW-0540">Nuclease</keyword>
<reference evidence="8" key="1">
    <citation type="journal article" date="2021" name="PeerJ">
        <title>Extensive microbial diversity within the chicken gut microbiome revealed by metagenomics and culture.</title>
        <authorList>
            <person name="Gilroy R."/>
            <person name="Ravi A."/>
            <person name="Getino M."/>
            <person name="Pursley I."/>
            <person name="Horton D.L."/>
            <person name="Alikhan N.F."/>
            <person name="Baker D."/>
            <person name="Gharbi K."/>
            <person name="Hall N."/>
            <person name="Watson M."/>
            <person name="Adriaenssens E.M."/>
            <person name="Foster-Nyarko E."/>
            <person name="Jarju S."/>
            <person name="Secka A."/>
            <person name="Antonio M."/>
            <person name="Oren A."/>
            <person name="Chaudhuri R.R."/>
            <person name="La Ragione R."/>
            <person name="Hildebrand F."/>
            <person name="Pallen M.J."/>
        </authorList>
    </citation>
    <scope>NUCLEOTIDE SEQUENCE</scope>
    <source>
        <strain evidence="8">USASDec5-558</strain>
    </source>
</reference>
<feature type="domain" description="Endoribonuclease YicC-like N-terminal" evidence="6">
    <location>
        <begin position="4"/>
        <end position="183"/>
    </location>
</feature>
<gene>
    <name evidence="8" type="ORF">H9850_01750</name>
</gene>
<evidence type="ECO:0000259" key="7">
    <source>
        <dbReference type="Pfam" id="PF08340"/>
    </source>
</evidence>
<protein>
    <submittedName>
        <fullName evidence="8">YicC family protein</fullName>
    </submittedName>
</protein>
<name>A0A9D1WC40_9GAMM</name>
<reference evidence="8" key="2">
    <citation type="submission" date="2021-04" db="EMBL/GenBank/DDBJ databases">
        <authorList>
            <person name="Gilroy R."/>
        </authorList>
    </citation>
    <scope>NUCLEOTIDE SEQUENCE</scope>
    <source>
        <strain evidence="8">USASDec5-558</strain>
    </source>
</reference>
<evidence type="ECO:0000256" key="2">
    <source>
        <dbReference type="ARBA" id="ARBA00022722"/>
    </source>
</evidence>
<comment type="similarity">
    <text evidence="5">Belongs to the YicC/YloC family.</text>
</comment>
<evidence type="ECO:0000256" key="3">
    <source>
        <dbReference type="ARBA" id="ARBA00022759"/>
    </source>
</evidence>
<dbReference type="InterPro" id="IPR005229">
    <property type="entry name" value="YicC/YloC-like"/>
</dbReference>
<sequence>MSALKSMTGFAVAHCQTEAGTVEITIRSVNSRFLEISPSLSEGVPQISYECTKLIKAVAQRGKIDYSITLTPQIQPHLSLNEPLLDELIGKLQQITAKLHTPATVAEPEAISIPVEIKGSDSGASISATDLSQINAMELLQYPGVLQASPVDQEQLKQQILELMGQAVAKFNASRCHEGEQLRAVLLHRLDAVSAQLQLIAPMLTSLVTNERERIQKRLASLKLELTPERFETEVALQAQKSDIAEEYDRLCCHVKSMRALLQEAAPAPKTQPAHPEQSSEHTVFGKRLDFIIQEMMRESNTLASKASTNELSQIAVELKVLVEQMREQVQNVE</sequence>
<accession>A0A9D1WC40</accession>
<evidence type="ECO:0000256" key="5">
    <source>
        <dbReference type="ARBA" id="ARBA00035648"/>
    </source>
</evidence>
<dbReference type="Proteomes" id="UP000886829">
    <property type="component" value="Unassembled WGS sequence"/>
</dbReference>
<feature type="domain" description="Endoribonuclease YicC-like C-terminal" evidence="7">
    <location>
        <begin position="205"/>
        <end position="267"/>
    </location>
</feature>
<keyword evidence="3" id="KW-0255">Endonuclease</keyword>
<dbReference type="Pfam" id="PF08340">
    <property type="entry name" value="YicC-like_C"/>
    <property type="match status" value="2"/>
</dbReference>
<dbReference type="InterPro" id="IPR013551">
    <property type="entry name" value="YicC-like_C"/>
</dbReference>
<dbReference type="InterPro" id="IPR013527">
    <property type="entry name" value="YicC-like_N"/>
</dbReference>
<comment type="caution">
    <text evidence="8">The sequence shown here is derived from an EMBL/GenBank/DDBJ whole genome shotgun (WGS) entry which is preliminary data.</text>
</comment>
<dbReference type="EMBL" id="DXEV01000032">
    <property type="protein sequence ID" value="HIX56179.1"/>
    <property type="molecule type" value="Genomic_DNA"/>
</dbReference>
<evidence type="ECO:0000313" key="9">
    <source>
        <dbReference type="Proteomes" id="UP000886829"/>
    </source>
</evidence>